<feature type="transmembrane region" description="Helical" evidence="2">
    <location>
        <begin position="105"/>
        <end position="128"/>
    </location>
</feature>
<proteinExistence type="predicted"/>
<keyword evidence="2" id="KW-1133">Transmembrane helix</keyword>
<keyword evidence="2" id="KW-0472">Membrane</keyword>
<dbReference type="EMBL" id="CAJHUC010002928">
    <property type="protein sequence ID" value="CAD7704592.1"/>
    <property type="molecule type" value="Genomic_DNA"/>
</dbReference>
<evidence type="ECO:0000256" key="1">
    <source>
        <dbReference type="SAM" id="MobiDB-lite"/>
    </source>
</evidence>
<accession>A0A8S1JE97</accession>
<evidence type="ECO:0000313" key="4">
    <source>
        <dbReference type="Proteomes" id="UP000708148"/>
    </source>
</evidence>
<keyword evidence="2" id="KW-0812">Transmembrane</keyword>
<evidence type="ECO:0000313" key="3">
    <source>
        <dbReference type="EMBL" id="CAD7704592.1"/>
    </source>
</evidence>
<evidence type="ECO:0000256" key="2">
    <source>
        <dbReference type="SAM" id="Phobius"/>
    </source>
</evidence>
<keyword evidence="4" id="KW-1185">Reference proteome</keyword>
<reference evidence="3" key="1">
    <citation type="submission" date="2020-12" db="EMBL/GenBank/DDBJ databases">
        <authorList>
            <person name="Iha C."/>
        </authorList>
    </citation>
    <scope>NUCLEOTIDE SEQUENCE</scope>
</reference>
<dbReference type="Proteomes" id="UP000708148">
    <property type="component" value="Unassembled WGS sequence"/>
</dbReference>
<feature type="transmembrane region" description="Helical" evidence="2">
    <location>
        <begin position="140"/>
        <end position="159"/>
    </location>
</feature>
<protein>
    <submittedName>
        <fullName evidence="3">Uncharacterized protein</fullName>
    </submittedName>
</protein>
<feature type="region of interest" description="Disordered" evidence="1">
    <location>
        <begin position="1"/>
        <end position="35"/>
    </location>
</feature>
<gene>
    <name evidence="3" type="ORF">OSTQU699_LOCUS9947</name>
</gene>
<sequence length="161" mass="17004">MFPEVAPTWGEAEQMASEDGQSKVHDTGGSRSETLSGVPLSSAIVAGVLVDPPGSPLPSQATSPRVVVAESSMEPVKLAEEGARKGFKRSLPKFLTWEKDSPFNVYWLLLIVAFILPPVALIGSLGIFRGKNRSELIAGMANAVWLALASLILIVAFAASS</sequence>
<dbReference type="AlphaFoldDB" id="A0A8S1JE97"/>
<organism evidence="3 4">
    <name type="scientific">Ostreobium quekettii</name>
    <dbReference type="NCBI Taxonomy" id="121088"/>
    <lineage>
        <taxon>Eukaryota</taxon>
        <taxon>Viridiplantae</taxon>
        <taxon>Chlorophyta</taxon>
        <taxon>core chlorophytes</taxon>
        <taxon>Ulvophyceae</taxon>
        <taxon>TCBD clade</taxon>
        <taxon>Bryopsidales</taxon>
        <taxon>Ostreobineae</taxon>
        <taxon>Ostreobiaceae</taxon>
        <taxon>Ostreobium</taxon>
    </lineage>
</organism>
<name>A0A8S1JE97_9CHLO</name>
<comment type="caution">
    <text evidence="3">The sequence shown here is derived from an EMBL/GenBank/DDBJ whole genome shotgun (WGS) entry which is preliminary data.</text>
</comment>